<dbReference type="InterPro" id="IPR012495">
    <property type="entry name" value="TadE-like_dom"/>
</dbReference>
<sequence length="159" mass="17339">MFLQSQSRRTNRRGAVTVEFAVVAPVFLVILLGVAEASRLYEMQGQMASAAREGARIAAMDREGILQPGQTTNDKVIADVRNILTANGLPGDELVIRITEADDPDTDFDLDDSDNDLRLFQLRIELPYSAVNPYGVPGVDETSLGASVVFRNARSTLVQ</sequence>
<dbReference type="Proteomes" id="UP000317648">
    <property type="component" value="Chromosome"/>
</dbReference>
<accession>A0A518DY09</accession>
<evidence type="ECO:0000313" key="2">
    <source>
        <dbReference type="EMBL" id="QDU96733.1"/>
    </source>
</evidence>
<evidence type="ECO:0000259" key="1">
    <source>
        <dbReference type="Pfam" id="PF07811"/>
    </source>
</evidence>
<reference evidence="2 3" key="1">
    <citation type="submission" date="2019-02" db="EMBL/GenBank/DDBJ databases">
        <title>Deep-cultivation of Planctomycetes and their phenomic and genomic characterization uncovers novel biology.</title>
        <authorList>
            <person name="Wiegand S."/>
            <person name="Jogler M."/>
            <person name="Boedeker C."/>
            <person name="Pinto D."/>
            <person name="Vollmers J."/>
            <person name="Rivas-Marin E."/>
            <person name="Kohn T."/>
            <person name="Peeters S.H."/>
            <person name="Heuer A."/>
            <person name="Rast P."/>
            <person name="Oberbeckmann S."/>
            <person name="Bunk B."/>
            <person name="Jeske O."/>
            <person name="Meyerdierks A."/>
            <person name="Storesund J.E."/>
            <person name="Kallscheuer N."/>
            <person name="Luecker S."/>
            <person name="Lage O.M."/>
            <person name="Pohl T."/>
            <person name="Merkel B.J."/>
            <person name="Hornburger P."/>
            <person name="Mueller R.-W."/>
            <person name="Bruemmer F."/>
            <person name="Labrenz M."/>
            <person name="Spormann A.M."/>
            <person name="Op den Camp H."/>
            <person name="Overmann J."/>
            <person name="Amann R."/>
            <person name="Jetten M.S.M."/>
            <person name="Mascher T."/>
            <person name="Medema M.H."/>
            <person name="Devos D.P."/>
            <person name="Kaster A.-K."/>
            <person name="Ovreas L."/>
            <person name="Rohde M."/>
            <person name="Galperin M.Y."/>
            <person name="Jogler C."/>
        </authorList>
    </citation>
    <scope>NUCLEOTIDE SEQUENCE [LARGE SCALE GENOMIC DNA]</scope>
    <source>
        <strain evidence="2 3">Pla85_3_4</strain>
    </source>
</reference>
<dbReference type="EMBL" id="CP036433">
    <property type="protein sequence ID" value="QDU96733.1"/>
    <property type="molecule type" value="Genomic_DNA"/>
</dbReference>
<feature type="domain" description="TadE-like" evidence="1">
    <location>
        <begin position="14"/>
        <end position="56"/>
    </location>
</feature>
<keyword evidence="3" id="KW-1185">Reference proteome</keyword>
<gene>
    <name evidence="2" type="ORF">Pla8534_45540</name>
</gene>
<dbReference type="AlphaFoldDB" id="A0A518DY09"/>
<name>A0A518DY09_9BACT</name>
<protein>
    <submittedName>
        <fullName evidence="2">TadE-like protein</fullName>
    </submittedName>
</protein>
<dbReference type="KEGG" id="lcre:Pla8534_45540"/>
<evidence type="ECO:0000313" key="3">
    <source>
        <dbReference type="Proteomes" id="UP000317648"/>
    </source>
</evidence>
<organism evidence="2 3">
    <name type="scientific">Lignipirellula cremea</name>
    <dbReference type="NCBI Taxonomy" id="2528010"/>
    <lineage>
        <taxon>Bacteria</taxon>
        <taxon>Pseudomonadati</taxon>
        <taxon>Planctomycetota</taxon>
        <taxon>Planctomycetia</taxon>
        <taxon>Pirellulales</taxon>
        <taxon>Pirellulaceae</taxon>
        <taxon>Lignipirellula</taxon>
    </lineage>
</organism>
<dbReference type="RefSeq" id="WP_197442477.1">
    <property type="nucleotide sequence ID" value="NZ_CP036433.1"/>
</dbReference>
<dbReference type="Pfam" id="PF07811">
    <property type="entry name" value="TadE"/>
    <property type="match status" value="1"/>
</dbReference>
<proteinExistence type="predicted"/>